<evidence type="ECO:0000313" key="8">
    <source>
        <dbReference type="Proteomes" id="UP000823964"/>
    </source>
</evidence>
<evidence type="ECO:0000256" key="4">
    <source>
        <dbReference type="ARBA" id="ARBA00022837"/>
    </source>
</evidence>
<sequence length="511" mass="56152">MFRLFFSVIFAVLSLLPLHADSTAEQHPAQPDRPRAIVIFLADDLGLHDTSTYGCAEVPCPNLDRLAGEGLLFTDAHSTTSVCTPSRFSLLTGKYAWRQRGTGVLDGDAKLILPTKQEALTLPAAMQLAGYRTAAIGKWHLGLGRGNQPTNWNAPIAPGPREVGFDYSFIMAATADRVPCVFLRNGTVVGLDPKDPIEVSYEPGFRFDEERTAETHPELLKPWGRPRNAQHACTIIDGISRIGHMRGGSAALWRDQDLADRITDEAVNFIRESAGRPIFLYFCTNDIHVPRDPHRRFRGKSGLGIRGDVTLQMDDSLGRIRRALEEAGYADDCLFIFTSDNGPVINDGYLDGSHEACANHNPAAPHAGGKYGILEGGTRVPFVVCWPGRVAPGRSAALVSQVDLARSLAVLAGVEVPEGSMPDSEVQLDALMGRDAQGRGCLVEHQAMNNRLALRVGALKYVEPWRRQPARLYDLSRDPREERDLAPAAPAEQLQRFESLLREIRESVRPQ</sequence>
<dbReference type="Proteomes" id="UP000823964">
    <property type="component" value="Unassembled WGS sequence"/>
</dbReference>
<reference evidence="7" key="2">
    <citation type="submission" date="2021-04" db="EMBL/GenBank/DDBJ databases">
        <authorList>
            <person name="Gilroy R."/>
        </authorList>
    </citation>
    <scope>NUCLEOTIDE SEQUENCE</scope>
    <source>
        <strain evidence="7">14975</strain>
    </source>
</reference>
<keyword evidence="2" id="KW-0479">Metal-binding</keyword>
<dbReference type="GO" id="GO:0004065">
    <property type="term" value="F:arylsulfatase activity"/>
    <property type="evidence" value="ECO:0007669"/>
    <property type="project" value="TreeGrafter"/>
</dbReference>
<evidence type="ECO:0000256" key="3">
    <source>
        <dbReference type="ARBA" id="ARBA00022801"/>
    </source>
</evidence>
<reference evidence="7" key="1">
    <citation type="journal article" date="2021" name="PeerJ">
        <title>Extensive microbial diversity within the chicken gut microbiome revealed by metagenomics and culture.</title>
        <authorList>
            <person name="Gilroy R."/>
            <person name="Ravi A."/>
            <person name="Getino M."/>
            <person name="Pursley I."/>
            <person name="Horton D.L."/>
            <person name="Alikhan N.F."/>
            <person name="Baker D."/>
            <person name="Gharbi K."/>
            <person name="Hall N."/>
            <person name="Watson M."/>
            <person name="Adriaenssens E.M."/>
            <person name="Foster-Nyarko E."/>
            <person name="Jarju S."/>
            <person name="Secka A."/>
            <person name="Antonio M."/>
            <person name="Oren A."/>
            <person name="Chaudhuri R.R."/>
            <person name="La Ragione R."/>
            <person name="Hildebrand F."/>
            <person name="Pallen M.J."/>
        </authorList>
    </citation>
    <scope>NUCLEOTIDE SEQUENCE</scope>
    <source>
        <strain evidence="7">14975</strain>
    </source>
</reference>
<dbReference type="EMBL" id="DXFQ01000020">
    <property type="protein sequence ID" value="HIX19244.1"/>
    <property type="molecule type" value="Genomic_DNA"/>
</dbReference>
<comment type="similarity">
    <text evidence="1">Belongs to the sulfatase family.</text>
</comment>
<evidence type="ECO:0000313" key="7">
    <source>
        <dbReference type="EMBL" id="HIX19244.1"/>
    </source>
</evidence>
<evidence type="ECO:0000256" key="2">
    <source>
        <dbReference type="ARBA" id="ARBA00022723"/>
    </source>
</evidence>
<dbReference type="InterPro" id="IPR024607">
    <property type="entry name" value="Sulfatase_CS"/>
</dbReference>
<comment type="caution">
    <text evidence="7">The sequence shown here is derived from an EMBL/GenBank/DDBJ whole genome shotgun (WGS) entry which is preliminary data.</text>
</comment>
<dbReference type="Gene3D" id="3.30.1120.10">
    <property type="match status" value="1"/>
</dbReference>
<dbReference type="PROSITE" id="PS00149">
    <property type="entry name" value="SULFATASE_2"/>
    <property type="match status" value="1"/>
</dbReference>
<dbReference type="SUPFAM" id="SSF53649">
    <property type="entry name" value="Alkaline phosphatase-like"/>
    <property type="match status" value="1"/>
</dbReference>
<dbReference type="PANTHER" id="PTHR42693">
    <property type="entry name" value="ARYLSULFATASE FAMILY MEMBER"/>
    <property type="match status" value="1"/>
</dbReference>
<keyword evidence="3 7" id="KW-0378">Hydrolase</keyword>
<feature type="domain" description="Sulfatase N-terminal" evidence="6">
    <location>
        <begin position="37"/>
        <end position="414"/>
    </location>
</feature>
<organism evidence="7 8">
    <name type="scientific">Candidatus Akkermansia intestinigallinarum</name>
    <dbReference type="NCBI Taxonomy" id="2838431"/>
    <lineage>
        <taxon>Bacteria</taxon>
        <taxon>Pseudomonadati</taxon>
        <taxon>Verrucomicrobiota</taxon>
        <taxon>Verrucomicrobiia</taxon>
        <taxon>Verrucomicrobiales</taxon>
        <taxon>Akkermansiaceae</taxon>
        <taxon>Akkermansia</taxon>
    </lineage>
</organism>
<feature type="chain" id="PRO_5038822083" evidence="5">
    <location>
        <begin position="21"/>
        <end position="511"/>
    </location>
</feature>
<keyword evidence="4" id="KW-0106">Calcium</keyword>
<dbReference type="Pfam" id="PF00884">
    <property type="entry name" value="Sulfatase"/>
    <property type="match status" value="1"/>
</dbReference>
<feature type="signal peptide" evidence="5">
    <location>
        <begin position="1"/>
        <end position="20"/>
    </location>
</feature>
<dbReference type="InterPro" id="IPR000917">
    <property type="entry name" value="Sulfatase_N"/>
</dbReference>
<dbReference type="GO" id="GO:0046872">
    <property type="term" value="F:metal ion binding"/>
    <property type="evidence" value="ECO:0007669"/>
    <property type="project" value="UniProtKB-KW"/>
</dbReference>
<accession>A0A9D1VAE2</accession>
<dbReference type="PROSITE" id="PS00523">
    <property type="entry name" value="SULFATASE_1"/>
    <property type="match status" value="1"/>
</dbReference>
<evidence type="ECO:0000256" key="1">
    <source>
        <dbReference type="ARBA" id="ARBA00008779"/>
    </source>
</evidence>
<name>A0A9D1VAE2_9BACT</name>
<gene>
    <name evidence="7" type="ORF">H9862_01420</name>
</gene>
<protein>
    <submittedName>
        <fullName evidence="7">Sulfatase-like hydrolase/transferase</fullName>
    </submittedName>
</protein>
<dbReference type="PANTHER" id="PTHR42693:SF33">
    <property type="entry name" value="ARYLSULFATASE"/>
    <property type="match status" value="1"/>
</dbReference>
<dbReference type="InterPro" id="IPR050738">
    <property type="entry name" value="Sulfatase"/>
</dbReference>
<dbReference type="AlphaFoldDB" id="A0A9D1VAE2"/>
<dbReference type="Gene3D" id="3.40.720.10">
    <property type="entry name" value="Alkaline Phosphatase, subunit A"/>
    <property type="match status" value="1"/>
</dbReference>
<keyword evidence="5" id="KW-0732">Signal</keyword>
<evidence type="ECO:0000259" key="6">
    <source>
        <dbReference type="Pfam" id="PF00884"/>
    </source>
</evidence>
<proteinExistence type="inferred from homology"/>
<evidence type="ECO:0000256" key="5">
    <source>
        <dbReference type="SAM" id="SignalP"/>
    </source>
</evidence>
<dbReference type="InterPro" id="IPR017850">
    <property type="entry name" value="Alkaline_phosphatase_core_sf"/>
</dbReference>